<sequence>MNFWETLELSSLKHVKNNHVAHPGKN</sequence>
<dbReference type="AlphaFoldDB" id="A0A2P2K2R0"/>
<evidence type="ECO:0000313" key="1">
    <source>
        <dbReference type="EMBL" id="MBW99997.1"/>
    </source>
</evidence>
<reference evidence="1" key="1">
    <citation type="submission" date="2018-02" db="EMBL/GenBank/DDBJ databases">
        <title>Rhizophora mucronata_Transcriptome.</title>
        <authorList>
            <person name="Meera S.P."/>
            <person name="Sreeshan A."/>
            <person name="Augustine A."/>
        </authorList>
    </citation>
    <scope>NUCLEOTIDE SEQUENCE</scope>
    <source>
        <tissue evidence="1">Leaf</tissue>
    </source>
</reference>
<organism evidence="1">
    <name type="scientific">Rhizophora mucronata</name>
    <name type="common">Asiatic mangrove</name>
    <dbReference type="NCBI Taxonomy" id="61149"/>
    <lineage>
        <taxon>Eukaryota</taxon>
        <taxon>Viridiplantae</taxon>
        <taxon>Streptophyta</taxon>
        <taxon>Embryophyta</taxon>
        <taxon>Tracheophyta</taxon>
        <taxon>Spermatophyta</taxon>
        <taxon>Magnoliopsida</taxon>
        <taxon>eudicotyledons</taxon>
        <taxon>Gunneridae</taxon>
        <taxon>Pentapetalae</taxon>
        <taxon>rosids</taxon>
        <taxon>fabids</taxon>
        <taxon>Malpighiales</taxon>
        <taxon>Rhizophoraceae</taxon>
        <taxon>Rhizophora</taxon>
    </lineage>
</organism>
<proteinExistence type="predicted"/>
<protein>
    <submittedName>
        <fullName evidence="1">Uncharacterized protein</fullName>
    </submittedName>
</protein>
<name>A0A2P2K2R0_RHIMU</name>
<accession>A0A2P2K2R0</accession>
<dbReference type="EMBL" id="GGEC01019514">
    <property type="protein sequence ID" value="MBW99997.1"/>
    <property type="molecule type" value="Transcribed_RNA"/>
</dbReference>